<gene>
    <name evidence="1" type="ORF">EVA_19783</name>
</gene>
<dbReference type="AlphaFoldDB" id="J9FB42"/>
<reference evidence="1" key="1">
    <citation type="journal article" date="2012" name="PLoS ONE">
        <title>Gene sets for utilization of primary and secondary nutrition supplies in the distal gut of endangered iberian lynx.</title>
        <authorList>
            <person name="Alcaide M."/>
            <person name="Messina E."/>
            <person name="Richter M."/>
            <person name="Bargiela R."/>
            <person name="Peplies J."/>
            <person name="Huws S.A."/>
            <person name="Newbold C.J."/>
            <person name="Golyshin P.N."/>
            <person name="Simon M.A."/>
            <person name="Lopez G."/>
            <person name="Yakimov M.M."/>
            <person name="Ferrer M."/>
        </authorList>
    </citation>
    <scope>NUCLEOTIDE SEQUENCE</scope>
</reference>
<comment type="caution">
    <text evidence="1">The sequence shown here is derived from an EMBL/GenBank/DDBJ whole genome shotgun (WGS) entry which is preliminary data.</text>
</comment>
<sequence>MALSPSPVASKKALRENESYIPCLATSRISSGKR</sequence>
<name>J9FB42_9ZZZZ</name>
<proteinExistence type="predicted"/>
<evidence type="ECO:0000313" key="1">
    <source>
        <dbReference type="EMBL" id="EJW92111.1"/>
    </source>
</evidence>
<protein>
    <submittedName>
        <fullName evidence="1">Uncharacterized protein</fullName>
    </submittedName>
</protein>
<accession>J9FB42</accession>
<organism evidence="1">
    <name type="scientific">gut metagenome</name>
    <dbReference type="NCBI Taxonomy" id="749906"/>
    <lineage>
        <taxon>unclassified sequences</taxon>
        <taxon>metagenomes</taxon>
        <taxon>organismal metagenomes</taxon>
    </lineage>
</organism>
<dbReference type="EMBL" id="AMCI01007750">
    <property type="protein sequence ID" value="EJW92111.1"/>
    <property type="molecule type" value="Genomic_DNA"/>
</dbReference>